<evidence type="ECO:0000313" key="3">
    <source>
        <dbReference type="Proteomes" id="UP000521943"/>
    </source>
</evidence>
<gene>
    <name evidence="2" type="ORF">DFP72DRAFT_897243</name>
</gene>
<sequence length="152" mass="17281">MPGLGAISPRWTRLRYYMSVYRYANHCHVVYAMELWDGEPPTRTASSMSPGLGHWNLRQLPTTHREPHQPDLQHGGPKHNLRYPATPAHTNLQQPNVTRQPYKREDWVRNRPNDDGLHNDAGDARTTGKAPLSTFDARIGECRPSAPMPTPL</sequence>
<name>A0A8H6M7M1_9AGAR</name>
<reference evidence="2 3" key="1">
    <citation type="submission" date="2020-07" db="EMBL/GenBank/DDBJ databases">
        <title>Comparative genomics of pyrophilous fungi reveals a link between fire events and developmental genes.</title>
        <authorList>
            <consortium name="DOE Joint Genome Institute"/>
            <person name="Steindorff A.S."/>
            <person name="Carver A."/>
            <person name="Calhoun S."/>
            <person name="Stillman K."/>
            <person name="Liu H."/>
            <person name="Lipzen A."/>
            <person name="Pangilinan J."/>
            <person name="Labutti K."/>
            <person name="Bruns T.D."/>
            <person name="Grigoriev I.V."/>
        </authorList>
    </citation>
    <scope>NUCLEOTIDE SEQUENCE [LARGE SCALE GENOMIC DNA]</scope>
    <source>
        <strain evidence="2 3">CBS 144469</strain>
    </source>
</reference>
<feature type="compositionally biased region" description="Basic and acidic residues" evidence="1">
    <location>
        <begin position="102"/>
        <end position="123"/>
    </location>
</feature>
<accession>A0A8H6M7M1</accession>
<evidence type="ECO:0000256" key="1">
    <source>
        <dbReference type="SAM" id="MobiDB-lite"/>
    </source>
</evidence>
<evidence type="ECO:0000313" key="2">
    <source>
        <dbReference type="EMBL" id="KAF6755091.1"/>
    </source>
</evidence>
<dbReference type="AlphaFoldDB" id="A0A8H6M7M1"/>
<organism evidence="2 3">
    <name type="scientific">Ephemerocybe angulata</name>
    <dbReference type="NCBI Taxonomy" id="980116"/>
    <lineage>
        <taxon>Eukaryota</taxon>
        <taxon>Fungi</taxon>
        <taxon>Dikarya</taxon>
        <taxon>Basidiomycota</taxon>
        <taxon>Agaricomycotina</taxon>
        <taxon>Agaricomycetes</taxon>
        <taxon>Agaricomycetidae</taxon>
        <taxon>Agaricales</taxon>
        <taxon>Agaricineae</taxon>
        <taxon>Psathyrellaceae</taxon>
        <taxon>Ephemerocybe</taxon>
    </lineage>
</organism>
<protein>
    <submittedName>
        <fullName evidence="2">Uncharacterized protein</fullName>
    </submittedName>
</protein>
<comment type="caution">
    <text evidence="2">The sequence shown here is derived from an EMBL/GenBank/DDBJ whole genome shotgun (WGS) entry which is preliminary data.</text>
</comment>
<dbReference type="EMBL" id="JACGCI010000031">
    <property type="protein sequence ID" value="KAF6755091.1"/>
    <property type="molecule type" value="Genomic_DNA"/>
</dbReference>
<keyword evidence="3" id="KW-1185">Reference proteome</keyword>
<feature type="region of interest" description="Disordered" evidence="1">
    <location>
        <begin position="43"/>
        <end position="133"/>
    </location>
</feature>
<dbReference type="Proteomes" id="UP000521943">
    <property type="component" value="Unassembled WGS sequence"/>
</dbReference>
<feature type="compositionally biased region" description="Polar residues" evidence="1">
    <location>
        <begin position="88"/>
        <end position="99"/>
    </location>
</feature>
<proteinExistence type="predicted"/>